<reference evidence="1 2" key="1">
    <citation type="journal article" date="2016" name="Sci. Rep.">
        <title>The genome sequence of the outbreeding globe artichoke constructed de novo incorporating a phase-aware low-pass sequencing strategy of F1 progeny.</title>
        <authorList>
            <person name="Scaglione D."/>
            <person name="Reyes-Chin-Wo S."/>
            <person name="Acquadro A."/>
            <person name="Froenicke L."/>
            <person name="Portis E."/>
            <person name="Beitel C."/>
            <person name="Tirone M."/>
            <person name="Mauro R."/>
            <person name="Lo Monaco A."/>
            <person name="Mauromicale G."/>
            <person name="Faccioli P."/>
            <person name="Cattivelli L."/>
            <person name="Rieseberg L."/>
            <person name="Michelmore R."/>
            <person name="Lanteri S."/>
        </authorList>
    </citation>
    <scope>NUCLEOTIDE SEQUENCE [LARGE SCALE GENOMIC DNA]</scope>
    <source>
        <strain evidence="1">2C</strain>
    </source>
</reference>
<evidence type="ECO:0000313" key="1">
    <source>
        <dbReference type="EMBL" id="KVI12314.1"/>
    </source>
</evidence>
<dbReference type="AlphaFoldDB" id="A0A103YNE7"/>
<accession>A0A103YNE7</accession>
<comment type="caution">
    <text evidence="1">The sequence shown here is derived from an EMBL/GenBank/DDBJ whole genome shotgun (WGS) entry which is preliminary data.</text>
</comment>
<dbReference type="Proteomes" id="UP000243975">
    <property type="component" value="Unassembled WGS sequence"/>
</dbReference>
<gene>
    <name evidence="1" type="ORF">Ccrd_009259</name>
</gene>
<proteinExistence type="predicted"/>
<sequence length="120" mass="13358">MKIKTKVNPKSIFLIKKNPKETCTSLPPLKKLQGCNGWQVSTAINKAREDMDIDSWAGIHFVTRKGLWSPEEDEKLINHNITSRSPAIAAGVPSLNLWSQIAEFHHLYMTELSFIGAGAA</sequence>
<evidence type="ECO:0000313" key="2">
    <source>
        <dbReference type="Proteomes" id="UP000243975"/>
    </source>
</evidence>
<organism evidence="1 2">
    <name type="scientific">Cynara cardunculus var. scolymus</name>
    <name type="common">Globe artichoke</name>
    <name type="synonym">Cynara scolymus</name>
    <dbReference type="NCBI Taxonomy" id="59895"/>
    <lineage>
        <taxon>Eukaryota</taxon>
        <taxon>Viridiplantae</taxon>
        <taxon>Streptophyta</taxon>
        <taxon>Embryophyta</taxon>
        <taxon>Tracheophyta</taxon>
        <taxon>Spermatophyta</taxon>
        <taxon>Magnoliopsida</taxon>
        <taxon>eudicotyledons</taxon>
        <taxon>Gunneridae</taxon>
        <taxon>Pentapetalae</taxon>
        <taxon>asterids</taxon>
        <taxon>campanulids</taxon>
        <taxon>Asterales</taxon>
        <taxon>Asteraceae</taxon>
        <taxon>Carduoideae</taxon>
        <taxon>Cardueae</taxon>
        <taxon>Carduinae</taxon>
        <taxon>Cynara</taxon>
    </lineage>
</organism>
<keyword evidence="2" id="KW-1185">Reference proteome</keyword>
<protein>
    <submittedName>
        <fullName evidence="1">Uncharacterized protein</fullName>
    </submittedName>
</protein>
<dbReference type="EMBL" id="LEKV01000007">
    <property type="protein sequence ID" value="KVI12314.1"/>
    <property type="molecule type" value="Genomic_DNA"/>
</dbReference>
<dbReference type="Gramene" id="KVI12314">
    <property type="protein sequence ID" value="KVI12314"/>
    <property type="gene ID" value="Ccrd_009259"/>
</dbReference>
<name>A0A103YNE7_CYNCS</name>